<gene>
    <name evidence="3" type="ORF">BIW12_00645</name>
</gene>
<keyword evidence="4" id="KW-1185">Reference proteome</keyword>
<dbReference type="EMBL" id="CP017774">
    <property type="protein sequence ID" value="AOZ98062.1"/>
    <property type="molecule type" value="Genomic_DNA"/>
</dbReference>
<dbReference type="PANTHER" id="PTHR37464:SF1">
    <property type="entry name" value="BLL2463 PROTEIN"/>
    <property type="match status" value="1"/>
</dbReference>
<keyword evidence="1" id="KW-0812">Transmembrane</keyword>
<evidence type="ECO:0000259" key="2">
    <source>
        <dbReference type="Pfam" id="PF07584"/>
    </source>
</evidence>
<dbReference type="PANTHER" id="PTHR37464">
    <property type="entry name" value="BLL2463 PROTEIN"/>
    <property type="match status" value="1"/>
</dbReference>
<protein>
    <recommendedName>
        <fullName evidence="2">Aerotolerance regulator N-terminal domain-containing protein</fullName>
    </recommendedName>
</protein>
<dbReference type="Pfam" id="PF07584">
    <property type="entry name" value="BatA"/>
    <property type="match status" value="1"/>
</dbReference>
<proteinExistence type="predicted"/>
<feature type="transmembrane region" description="Helical" evidence="1">
    <location>
        <begin position="6"/>
        <end position="24"/>
    </location>
</feature>
<dbReference type="KEGG" id="fcm:BIW12_00645"/>
<dbReference type="Gene3D" id="3.40.50.410">
    <property type="entry name" value="von Willebrand factor, type A domain"/>
    <property type="match status" value="1"/>
</dbReference>
<dbReference type="STRING" id="1306519.BIW12_00645"/>
<dbReference type="Proteomes" id="UP000178198">
    <property type="component" value="Chromosome"/>
</dbReference>
<keyword evidence="1" id="KW-1133">Transmembrane helix</keyword>
<dbReference type="NCBIfam" id="TIGR02226">
    <property type="entry name" value="two_anch"/>
    <property type="match status" value="1"/>
</dbReference>
<dbReference type="InterPro" id="IPR036465">
    <property type="entry name" value="vWFA_dom_sf"/>
</dbReference>
<keyword evidence="1" id="KW-0472">Membrane</keyword>
<feature type="transmembrane region" description="Helical" evidence="1">
    <location>
        <begin position="56"/>
        <end position="78"/>
    </location>
</feature>
<dbReference type="InterPro" id="IPR024163">
    <property type="entry name" value="Aerotolerance_reg_N"/>
</dbReference>
<accession>A0A1D9P6E6</accession>
<feature type="transmembrane region" description="Helical" evidence="1">
    <location>
        <begin position="619"/>
        <end position="641"/>
    </location>
</feature>
<reference evidence="3 4" key="1">
    <citation type="submission" date="2016-10" db="EMBL/GenBank/DDBJ databases">
        <title>Complete Genome Sequence of Flavobacterium sp. PK15.</title>
        <authorList>
            <person name="Ekwe A."/>
            <person name="Kim S.B."/>
        </authorList>
    </citation>
    <scope>NUCLEOTIDE SEQUENCE [LARGE SCALE GENOMIC DNA]</scope>
    <source>
        <strain evidence="3 4">PK15</strain>
    </source>
</reference>
<feature type="domain" description="Aerotolerance regulator N-terminal" evidence="2">
    <location>
        <begin position="1"/>
        <end position="76"/>
    </location>
</feature>
<evidence type="ECO:0000313" key="3">
    <source>
        <dbReference type="EMBL" id="AOZ98062.1"/>
    </source>
</evidence>
<organism evidence="3 4">
    <name type="scientific">Flavobacterium commune</name>
    <dbReference type="NCBI Taxonomy" id="1306519"/>
    <lineage>
        <taxon>Bacteria</taxon>
        <taxon>Pseudomonadati</taxon>
        <taxon>Bacteroidota</taxon>
        <taxon>Flavobacteriia</taxon>
        <taxon>Flavobacteriales</taxon>
        <taxon>Flavobacteriaceae</taxon>
        <taxon>Flavobacterium</taxon>
    </lineage>
</organism>
<sequence length="642" mass="73287">MQFKHPEILYFLFLLIVPVLVHLFQFRRFKKEYFTNVQFLKSISIQTQKSSQLKKWLLLCCRLLLLTFVILAFAQPFFDAKDHSNRSNKMYIILDNSFSMQAKGKKGELLKRAVQELLEETPENTKFSLLTNTESYWNTDIKSIRNTLQNLKYSAIPFELDHLLAKINAHPTNAKKDIIIITDAIGIEQKQLKSISKNDVSYFIIPKSEQKNNVAVDSVFINETTADFYDINVALSSYGEAIKPVSVAIYNQNKLIAKTVSNLESPKKSLHFSIPKQAFQGYVSISDNSLAYDNNFYFSISKVKKTNIISIGETSKSSFLQRIYTNDEFNYSNSELALLNYNNIEKQDGIILNELDEIPQALQITLKAFVQKGGNLIVIPSAKSSISSLNSFLGNFGNIQFKSYQDTEKLISKINFNHPLFSDVFENKISNFQYPSTKASFAFSSFSPAALLYDDQSAFLSAIFNPVSAVCVFSAPINTENSNFQQSPLIVPTFYKMALYNQNNGVNALTIGNQIPFIVDATLSKDAILEVKNSNEQFIPIQQIMNTKVKMTFNDLPLEAGNFEIYNQKQWVENISFNYNRSESNLNPLDNNSISQYNTAESIESVFHTLQTDRMDNQLWKWFVIFALLFLVCEMAIIKFLK</sequence>
<name>A0A1D9P6E6_9FLAO</name>
<evidence type="ECO:0000313" key="4">
    <source>
        <dbReference type="Proteomes" id="UP000178198"/>
    </source>
</evidence>
<dbReference type="RefSeq" id="WP_071183337.1">
    <property type="nucleotide sequence ID" value="NZ_CP017774.1"/>
</dbReference>
<dbReference type="OrthoDB" id="9810200at2"/>
<dbReference type="AlphaFoldDB" id="A0A1D9P6E6"/>
<dbReference type="InterPro" id="IPR011933">
    <property type="entry name" value="Double_TM_dom"/>
</dbReference>
<evidence type="ECO:0000256" key="1">
    <source>
        <dbReference type="SAM" id="Phobius"/>
    </source>
</evidence>
<dbReference type="SUPFAM" id="SSF53300">
    <property type="entry name" value="vWA-like"/>
    <property type="match status" value="1"/>
</dbReference>